<gene>
    <name evidence="2" type="ORF">FC50_GL001951</name>
</gene>
<accession>A0A0R1U1B0</accession>
<evidence type="ECO:0000313" key="2">
    <source>
        <dbReference type="EMBL" id="KRL84642.1"/>
    </source>
</evidence>
<dbReference type="Gene3D" id="3.40.220.10">
    <property type="entry name" value="Leucine Aminopeptidase, subunit E, domain 1"/>
    <property type="match status" value="1"/>
</dbReference>
<dbReference type="OrthoDB" id="6194521at2"/>
<dbReference type="PANTHER" id="PTHR11106:SF27">
    <property type="entry name" value="MACRO DOMAIN-CONTAINING PROTEIN"/>
    <property type="match status" value="1"/>
</dbReference>
<keyword evidence="3" id="KW-1185">Reference proteome</keyword>
<dbReference type="InterPro" id="IPR002589">
    <property type="entry name" value="Macro_dom"/>
</dbReference>
<dbReference type="Pfam" id="PF01661">
    <property type="entry name" value="Macro"/>
    <property type="match status" value="1"/>
</dbReference>
<name>A0A0R1U1B0_9LACO</name>
<dbReference type="InterPro" id="IPR043472">
    <property type="entry name" value="Macro_dom-like"/>
</dbReference>
<dbReference type="SUPFAM" id="SSF52949">
    <property type="entry name" value="Macro domain-like"/>
    <property type="match status" value="1"/>
</dbReference>
<protein>
    <submittedName>
        <fullName evidence="2">Appr-1-p processing domain protein</fullName>
    </submittedName>
</protein>
<dbReference type="PATRIC" id="fig|1423783.4.peg.1997"/>
<comment type="caution">
    <text evidence="2">The sequence shown here is derived from an EMBL/GenBank/DDBJ whole genome shotgun (WGS) entry which is preliminary data.</text>
</comment>
<dbReference type="AlphaFoldDB" id="A0A0R1U1B0"/>
<proteinExistence type="predicted"/>
<dbReference type="STRING" id="1423783.FC50_GL001951"/>
<evidence type="ECO:0000313" key="3">
    <source>
        <dbReference type="Proteomes" id="UP000051922"/>
    </source>
</evidence>
<reference evidence="2 3" key="1">
    <citation type="journal article" date="2015" name="Genome Announc.">
        <title>Expanding the biotechnology potential of lactobacilli through comparative genomics of 213 strains and associated genera.</title>
        <authorList>
            <person name="Sun Z."/>
            <person name="Harris H.M."/>
            <person name="McCann A."/>
            <person name="Guo C."/>
            <person name="Argimon S."/>
            <person name="Zhang W."/>
            <person name="Yang X."/>
            <person name="Jeffery I.B."/>
            <person name="Cooney J.C."/>
            <person name="Kagawa T.F."/>
            <person name="Liu W."/>
            <person name="Song Y."/>
            <person name="Salvetti E."/>
            <person name="Wrobel A."/>
            <person name="Rasinkangas P."/>
            <person name="Parkhill J."/>
            <person name="Rea M.C."/>
            <person name="O'Sullivan O."/>
            <person name="Ritari J."/>
            <person name="Douillard F.P."/>
            <person name="Paul Ross R."/>
            <person name="Yang R."/>
            <person name="Briner A.E."/>
            <person name="Felis G.E."/>
            <person name="de Vos W.M."/>
            <person name="Barrangou R."/>
            <person name="Klaenhammer T.R."/>
            <person name="Caufield P.W."/>
            <person name="Cui Y."/>
            <person name="Zhang H."/>
            <person name="O'Toole P.W."/>
        </authorList>
    </citation>
    <scope>NUCLEOTIDE SEQUENCE [LARGE SCALE GENOMIC DNA]</scope>
    <source>
        <strain evidence="2 3">DSM 15945</strain>
    </source>
</reference>
<organism evidence="2 3">
    <name type="scientific">Lacticaseibacillus pantheris DSM 15945 = JCM 12539 = NBRC 106106</name>
    <dbReference type="NCBI Taxonomy" id="1423783"/>
    <lineage>
        <taxon>Bacteria</taxon>
        <taxon>Bacillati</taxon>
        <taxon>Bacillota</taxon>
        <taxon>Bacilli</taxon>
        <taxon>Lactobacillales</taxon>
        <taxon>Lactobacillaceae</taxon>
        <taxon>Lacticaseibacillus</taxon>
    </lineage>
</organism>
<sequence length="175" mass="18666">MKIYVDVVRGDITKSRSDAIVNAANPSLLGGGGVDGAIHRAAGPRLQEACRRLNGCMVGDAKITPGFNLRASYIVHTAGPVWQGGGNGESELLADSYRNSLLVADAHRCRTVDFPSISTGVYGFPLFKAAPIAVRTLMSTMRECDYVRRVRIVAFDADTYQTFAAAIAANAEMAV</sequence>
<dbReference type="PROSITE" id="PS51154">
    <property type="entry name" value="MACRO"/>
    <property type="match status" value="1"/>
</dbReference>
<dbReference type="Proteomes" id="UP000051922">
    <property type="component" value="Unassembled WGS sequence"/>
</dbReference>
<dbReference type="RefSeq" id="WP_054651401.1">
    <property type="nucleotide sequence ID" value="NZ_AZFJ01000059.1"/>
</dbReference>
<dbReference type="NCBIfam" id="NF001664">
    <property type="entry name" value="PRK00431.1-6"/>
    <property type="match status" value="1"/>
</dbReference>
<feature type="domain" description="Macro" evidence="1">
    <location>
        <begin position="1"/>
        <end position="171"/>
    </location>
</feature>
<evidence type="ECO:0000259" key="1">
    <source>
        <dbReference type="PROSITE" id="PS51154"/>
    </source>
</evidence>
<dbReference type="SMART" id="SM00506">
    <property type="entry name" value="A1pp"/>
    <property type="match status" value="1"/>
</dbReference>
<dbReference type="PANTHER" id="PTHR11106">
    <property type="entry name" value="GANGLIOSIDE INDUCED DIFFERENTIATION ASSOCIATED PROTEIN 2-RELATED"/>
    <property type="match status" value="1"/>
</dbReference>
<dbReference type="CDD" id="cd02908">
    <property type="entry name" value="Macro_OAADPr_deacetylase"/>
    <property type="match status" value="1"/>
</dbReference>
<dbReference type="EMBL" id="AZFJ01000059">
    <property type="protein sequence ID" value="KRL84642.1"/>
    <property type="molecule type" value="Genomic_DNA"/>
</dbReference>